<gene>
    <name evidence="1" type="ORF">H5P27_03905</name>
</gene>
<organism evidence="1 2">
    <name type="scientific">Pelagicoccus albus</name>
    <dbReference type="NCBI Taxonomy" id="415222"/>
    <lineage>
        <taxon>Bacteria</taxon>
        <taxon>Pseudomonadati</taxon>
        <taxon>Verrucomicrobiota</taxon>
        <taxon>Opitutia</taxon>
        <taxon>Puniceicoccales</taxon>
        <taxon>Pelagicoccaceae</taxon>
        <taxon>Pelagicoccus</taxon>
    </lineage>
</organism>
<proteinExistence type="predicted"/>
<keyword evidence="2" id="KW-1185">Reference proteome</keyword>
<dbReference type="EMBL" id="JACHVC010000006">
    <property type="protein sequence ID" value="MBC2605181.1"/>
    <property type="molecule type" value="Genomic_DNA"/>
</dbReference>
<accession>A0A7X1E7G6</accession>
<comment type="caution">
    <text evidence="1">The sequence shown here is derived from an EMBL/GenBank/DDBJ whole genome shotgun (WGS) entry which is preliminary data.</text>
</comment>
<reference evidence="1 2" key="1">
    <citation type="submission" date="2020-07" db="EMBL/GenBank/DDBJ databases">
        <authorList>
            <person name="Feng X."/>
        </authorList>
    </citation>
    <scope>NUCLEOTIDE SEQUENCE [LARGE SCALE GENOMIC DNA]</scope>
    <source>
        <strain evidence="1 2">JCM23202</strain>
    </source>
</reference>
<dbReference type="RefSeq" id="WP_185659069.1">
    <property type="nucleotide sequence ID" value="NZ_CAWPOO010000006.1"/>
</dbReference>
<dbReference type="Gene3D" id="3.40.50.1400">
    <property type="match status" value="1"/>
</dbReference>
<evidence type="ECO:0000313" key="2">
    <source>
        <dbReference type="Proteomes" id="UP000526501"/>
    </source>
</evidence>
<name>A0A7X1E7G6_9BACT</name>
<dbReference type="AlphaFoldDB" id="A0A7X1E7G6"/>
<dbReference type="SUPFAM" id="SSF53800">
    <property type="entry name" value="Chelatase"/>
    <property type="match status" value="1"/>
</dbReference>
<sequence>MPVSLLHSSKIPADELGGVPAATWRQFLLRKMAEGVRRFRVIPLFFGPSSAIVDYLPKVTEQVSMDIEGVDCFIADTLVPYGNPEDDVVARLLRDLIIRDLNTSLGKLGEGVILVDHGSPVREVAECRDRVAGQLRRLLGLSESQIIASSMERREGELYSFNEPLLEGALEMAKSRNWKRVVLSQMFFSPGRHAGPGGDIQDIVEASQYVKEGGRVDFAPLVGRNPALVDLLAIRYEQSLERG</sequence>
<protein>
    <submittedName>
        <fullName evidence="1">Cobalamin biosynthesis protein CbiX</fullName>
    </submittedName>
</protein>
<evidence type="ECO:0000313" key="1">
    <source>
        <dbReference type="EMBL" id="MBC2605181.1"/>
    </source>
</evidence>
<dbReference type="Proteomes" id="UP000526501">
    <property type="component" value="Unassembled WGS sequence"/>
</dbReference>